<proteinExistence type="predicted"/>
<evidence type="ECO:0000313" key="4">
    <source>
        <dbReference type="Proteomes" id="UP000183987"/>
    </source>
</evidence>
<dbReference type="GO" id="GO:0016405">
    <property type="term" value="F:CoA-ligase activity"/>
    <property type="evidence" value="ECO:0007669"/>
    <property type="project" value="TreeGrafter"/>
</dbReference>
<evidence type="ECO:0000313" key="3">
    <source>
        <dbReference type="EMBL" id="SHF26540.1"/>
    </source>
</evidence>
<dbReference type="Proteomes" id="UP000183987">
    <property type="component" value="Unassembled WGS sequence"/>
</dbReference>
<dbReference type="PANTHER" id="PTHR24096">
    <property type="entry name" value="LONG-CHAIN-FATTY-ACID--COA LIGASE"/>
    <property type="match status" value="1"/>
</dbReference>
<accession>A0A1M5A8B7</accession>
<name>A0A1M5A8B7_LOKAT</name>
<dbReference type="PROSITE" id="PS00455">
    <property type="entry name" value="AMP_BINDING"/>
    <property type="match status" value="1"/>
</dbReference>
<sequence>MNMDMPRIVPVDVPGPDPVDLPGLIRQHGAARPDHPAIVTGEAVTTWGGLAAAMDRVAAHLIRLGLRHNDVVASLGGVTPQHLTLYLGTLAAGGTFAPLMISATPQIVAGLVANCDARLIFADAAGQAALGDLTAQPLDDLLRDSADATGPLPVIAPTDGFDIIYSSGTTGAPKGIMHDHRFRGRQRARMAGFGFDAAMRLLVSTPVYSNTTLAALLPMLAAGGTAVLMPKFDAGGWLALAARHRITHAMCVPVQWRRLLAHPDFDATDLSHFVTKLSTSAPLTPDLSRDLLARFPGRMVNIYGMTEGGVGCLMDLTAHPDRLDTVGQVVAGGNLMTLGPDDTPLPQGEVGEIVGRSVTMMTGYCNAPELTRKALWTDPDGVHWMRSGDMGRVDADGFLHVMDRTKDMINSGGFNIFAVDLENALLTHPAVAEAAVIAVPSPEWGETPLAYVTLRAEADPEALRTHANARLGKTQRISRVIVTDALPRSEIGKVLKRDLRAPHWPKEKT</sequence>
<keyword evidence="4" id="KW-1185">Reference proteome</keyword>
<dbReference type="InterPro" id="IPR025110">
    <property type="entry name" value="AMP-bd_C"/>
</dbReference>
<dbReference type="Gene3D" id="3.40.50.12780">
    <property type="entry name" value="N-terminal domain of ligase-like"/>
    <property type="match status" value="1"/>
</dbReference>
<evidence type="ECO:0000259" key="1">
    <source>
        <dbReference type="Pfam" id="PF00501"/>
    </source>
</evidence>
<dbReference type="Pfam" id="PF00501">
    <property type="entry name" value="AMP-binding"/>
    <property type="match status" value="1"/>
</dbReference>
<dbReference type="Gene3D" id="3.30.300.30">
    <property type="match status" value="1"/>
</dbReference>
<dbReference type="InterPro" id="IPR000873">
    <property type="entry name" value="AMP-dep_synth/lig_dom"/>
</dbReference>
<dbReference type="InterPro" id="IPR042099">
    <property type="entry name" value="ANL_N_sf"/>
</dbReference>
<dbReference type="InterPro" id="IPR020845">
    <property type="entry name" value="AMP-binding_CS"/>
</dbReference>
<dbReference type="SUPFAM" id="SSF56801">
    <property type="entry name" value="Acetyl-CoA synthetase-like"/>
    <property type="match status" value="1"/>
</dbReference>
<gene>
    <name evidence="3" type="ORF">SAMN05444339_104298</name>
</gene>
<evidence type="ECO:0000259" key="2">
    <source>
        <dbReference type="Pfam" id="PF13193"/>
    </source>
</evidence>
<feature type="domain" description="AMP-dependent synthetase/ligase" evidence="1">
    <location>
        <begin position="27"/>
        <end position="364"/>
    </location>
</feature>
<feature type="domain" description="AMP-binding enzyme C-terminal" evidence="2">
    <location>
        <begin position="421"/>
        <end position="493"/>
    </location>
</feature>
<organism evidence="3 4">
    <name type="scientific">Loktanella atrilutea</name>
    <dbReference type="NCBI Taxonomy" id="366533"/>
    <lineage>
        <taxon>Bacteria</taxon>
        <taxon>Pseudomonadati</taxon>
        <taxon>Pseudomonadota</taxon>
        <taxon>Alphaproteobacteria</taxon>
        <taxon>Rhodobacterales</taxon>
        <taxon>Roseobacteraceae</taxon>
        <taxon>Loktanella</taxon>
    </lineage>
</organism>
<reference evidence="4" key="1">
    <citation type="submission" date="2016-11" db="EMBL/GenBank/DDBJ databases">
        <authorList>
            <person name="Varghese N."/>
            <person name="Submissions S."/>
        </authorList>
    </citation>
    <scope>NUCLEOTIDE SEQUENCE [LARGE SCALE GENOMIC DNA]</scope>
    <source>
        <strain evidence="4">DSM 29326</strain>
    </source>
</reference>
<keyword evidence="3" id="KW-0436">Ligase</keyword>
<dbReference type="STRING" id="366533.SAMN05444339_104298"/>
<dbReference type="AlphaFoldDB" id="A0A1M5A8B7"/>
<dbReference type="Pfam" id="PF13193">
    <property type="entry name" value="AMP-binding_C"/>
    <property type="match status" value="1"/>
</dbReference>
<dbReference type="InterPro" id="IPR045851">
    <property type="entry name" value="AMP-bd_C_sf"/>
</dbReference>
<dbReference type="PANTHER" id="PTHR24096:SF267">
    <property type="entry name" value="MALONATE--COA LIGASE ACSF3, MITOCHONDRIAL"/>
    <property type="match status" value="1"/>
</dbReference>
<protein>
    <submittedName>
        <fullName evidence="3">Acyl-CoA synthetase (AMP-forming)/AMP-acid ligase II</fullName>
    </submittedName>
</protein>
<dbReference type="EMBL" id="FQUE01000004">
    <property type="protein sequence ID" value="SHF26540.1"/>
    <property type="molecule type" value="Genomic_DNA"/>
</dbReference>